<dbReference type="InterPro" id="IPR050770">
    <property type="entry name" value="Intradiol_RC_Dioxygenase"/>
</dbReference>
<accession>A0ABT7VZH2</accession>
<dbReference type="InterPro" id="IPR024756">
    <property type="entry name" value="PCDO_beta_N"/>
</dbReference>
<evidence type="ECO:0000256" key="2">
    <source>
        <dbReference type="ARBA" id="ARBA00022964"/>
    </source>
</evidence>
<name>A0ABT7VZH2_9BORD</name>
<dbReference type="SUPFAM" id="SSF49482">
    <property type="entry name" value="Aromatic compound dioxygenase"/>
    <property type="match status" value="1"/>
</dbReference>
<feature type="domain" description="Intradiol ring-cleavage dioxygenases" evidence="4">
    <location>
        <begin position="83"/>
        <end position="111"/>
    </location>
</feature>
<dbReference type="EC" id="1.13.11.3" evidence="5"/>
<reference evidence="5" key="1">
    <citation type="submission" date="2023-06" db="EMBL/GenBank/DDBJ databases">
        <title>full genome analysis of Phenantherene degrader P3.</title>
        <authorList>
            <person name="Akbar A."/>
            <person name="Rahmeh R."/>
            <person name="Kishk M."/>
        </authorList>
    </citation>
    <scope>NUCLEOTIDE SEQUENCE</scope>
    <source>
        <strain evidence="5">P3</strain>
    </source>
</reference>
<comment type="caution">
    <text evidence="5">The sequence shown here is derived from an EMBL/GenBank/DDBJ whole genome shotgun (WGS) entry which is preliminary data.</text>
</comment>
<dbReference type="InterPro" id="IPR012785">
    <property type="entry name" value="Protocat_dOase_b"/>
</dbReference>
<dbReference type="Pfam" id="PF00775">
    <property type="entry name" value="Dioxygenase_C"/>
    <property type="match status" value="1"/>
</dbReference>
<evidence type="ECO:0000256" key="1">
    <source>
        <dbReference type="ARBA" id="ARBA00007825"/>
    </source>
</evidence>
<keyword evidence="3 5" id="KW-0560">Oxidoreductase</keyword>
<dbReference type="RefSeq" id="WP_289784487.1">
    <property type="nucleotide sequence ID" value="NZ_JAUDJE010000003.1"/>
</dbReference>
<dbReference type="PROSITE" id="PS00083">
    <property type="entry name" value="INTRADIOL_DIOXYGENAS"/>
    <property type="match status" value="1"/>
</dbReference>
<evidence type="ECO:0000259" key="4">
    <source>
        <dbReference type="PROSITE" id="PS00083"/>
    </source>
</evidence>
<keyword evidence="6" id="KW-1185">Reference proteome</keyword>
<dbReference type="PANTHER" id="PTHR33711">
    <property type="entry name" value="DIOXYGENASE, PUTATIVE (AFU_ORTHOLOGUE AFUA_2G02910)-RELATED"/>
    <property type="match status" value="1"/>
</dbReference>
<dbReference type="Gene3D" id="2.60.130.10">
    <property type="entry name" value="Aromatic compound dioxygenase"/>
    <property type="match status" value="1"/>
</dbReference>
<gene>
    <name evidence="5" type="primary">pcaH</name>
    <name evidence="5" type="ORF">QUC21_04735</name>
</gene>
<evidence type="ECO:0000313" key="6">
    <source>
        <dbReference type="Proteomes" id="UP001175604"/>
    </source>
</evidence>
<dbReference type="InterPro" id="IPR015889">
    <property type="entry name" value="Intradiol_dOase_core"/>
</dbReference>
<comment type="similarity">
    <text evidence="1">Belongs to the intradiol ring-cleavage dioxygenase family.</text>
</comment>
<dbReference type="Proteomes" id="UP001175604">
    <property type="component" value="Unassembled WGS sequence"/>
</dbReference>
<sequence length="238" mass="26539">MDRLPLPQTVLSPRDWNEHPPYQYPAYKSSMSRSPTLPPIPLPDAMKNRYAPVYGAGDLGALDHDLTANAARNGTPLGERIVVTGRVLDERGRPVRNTLVEVWQANAAGRYVHKGDQHDAPLDPNFLGAGRCMTDAQGCYRFLTIKPGAYPWGNHSNAWRPGHIHFSLFGEQFGSRLVTQMYFPGDPLLALDPIFQGTPVHARDRLVSQFTLDATQEGHALGYRFDIVLRGPRETPME</sequence>
<dbReference type="Pfam" id="PF12391">
    <property type="entry name" value="PCDO_beta_N"/>
    <property type="match status" value="1"/>
</dbReference>
<organism evidence="5 6">
    <name type="scientific">Bordetella petrii</name>
    <dbReference type="NCBI Taxonomy" id="94624"/>
    <lineage>
        <taxon>Bacteria</taxon>
        <taxon>Pseudomonadati</taxon>
        <taxon>Pseudomonadota</taxon>
        <taxon>Betaproteobacteria</taxon>
        <taxon>Burkholderiales</taxon>
        <taxon>Alcaligenaceae</taxon>
        <taxon>Bordetella</taxon>
    </lineage>
</organism>
<protein>
    <submittedName>
        <fullName evidence="5">Protocatechuate 3,4-dioxygenase subunit beta</fullName>
        <ecNumber evidence="5">1.13.11.3</ecNumber>
    </submittedName>
</protein>
<evidence type="ECO:0000256" key="3">
    <source>
        <dbReference type="ARBA" id="ARBA00023002"/>
    </source>
</evidence>
<dbReference type="GO" id="GO:0018578">
    <property type="term" value="F:protocatechuate 3,4-dioxygenase activity"/>
    <property type="evidence" value="ECO:0007669"/>
    <property type="project" value="UniProtKB-EC"/>
</dbReference>
<dbReference type="InterPro" id="IPR000627">
    <property type="entry name" value="Intradiol_dOase_C"/>
</dbReference>
<proteinExistence type="inferred from homology"/>
<dbReference type="NCBIfam" id="TIGR02422">
    <property type="entry name" value="protocat_beta"/>
    <property type="match status" value="1"/>
</dbReference>
<dbReference type="PANTHER" id="PTHR33711:SF10">
    <property type="entry name" value="INTRADIOL RING-CLEAVAGE DIOXYGENASES DOMAIN-CONTAINING PROTEIN"/>
    <property type="match status" value="1"/>
</dbReference>
<evidence type="ECO:0000313" key="5">
    <source>
        <dbReference type="EMBL" id="MDM9558323.1"/>
    </source>
</evidence>
<dbReference type="EMBL" id="JAUDJE010000003">
    <property type="protein sequence ID" value="MDM9558323.1"/>
    <property type="molecule type" value="Genomic_DNA"/>
</dbReference>
<keyword evidence="2" id="KW-0223">Dioxygenase</keyword>